<proteinExistence type="predicted"/>
<reference evidence="1 2" key="1">
    <citation type="submission" date="2017-11" db="EMBL/GenBank/DDBJ databases">
        <title>Genome sequence of Entomoplasma freundtii BARC 318 (ATCC 51999).</title>
        <authorList>
            <person name="Lo W.-S."/>
            <person name="Gasparich G.E."/>
            <person name="Kuo C.-H."/>
        </authorList>
    </citation>
    <scope>NUCLEOTIDE SEQUENCE [LARGE SCALE GENOMIC DNA]</scope>
    <source>
        <strain evidence="1 2">BARC 318</strain>
    </source>
</reference>
<organism evidence="1 2">
    <name type="scientific">Entomoplasma freundtii</name>
    <dbReference type="NCBI Taxonomy" id="74700"/>
    <lineage>
        <taxon>Bacteria</taxon>
        <taxon>Bacillati</taxon>
        <taxon>Mycoplasmatota</taxon>
        <taxon>Mollicutes</taxon>
        <taxon>Entomoplasmatales</taxon>
        <taxon>Entomoplasmataceae</taxon>
        <taxon>Entomoplasma</taxon>
    </lineage>
</organism>
<dbReference type="AlphaFoldDB" id="A0A2K8NRG1"/>
<gene>
    <name evidence="1" type="ORF">EFREU_v1c04090</name>
</gene>
<evidence type="ECO:0000313" key="2">
    <source>
        <dbReference type="Proteomes" id="UP000232222"/>
    </source>
</evidence>
<evidence type="ECO:0000313" key="1">
    <source>
        <dbReference type="EMBL" id="ATZ16435.1"/>
    </source>
</evidence>
<keyword evidence="2" id="KW-1185">Reference proteome</keyword>
<accession>A0A2K8NRG1</accession>
<name>A0A2K8NRG1_9MOLU</name>
<dbReference type="OrthoDB" id="392911at2"/>
<dbReference type="RefSeq" id="WP_100609402.1">
    <property type="nucleotide sequence ID" value="NZ_CP024962.1"/>
</dbReference>
<sequence>MMKLLTLFGSALAFSGASINPLLTTHNVTNTNHSLNATQDDFAESIDKISYSLSPGETQDFSLPNLLNLIQDLNNIHKETGKKVNLYGIPTWGVNNAEGLPLAFGYISSIAFTNLGMLLNADEVVFQETSLLFTARDNRDLQAVLHYQVCGLYQQVELFKVTTPNIPIEQENLQISFSLSYFVSEK</sequence>
<dbReference type="EMBL" id="CP024962">
    <property type="protein sequence ID" value="ATZ16435.1"/>
    <property type="molecule type" value="Genomic_DNA"/>
</dbReference>
<dbReference type="KEGG" id="efr:EFREU_v1c04090"/>
<protein>
    <submittedName>
        <fullName evidence="1">Uncharacterized protein</fullName>
    </submittedName>
</protein>
<dbReference type="Proteomes" id="UP000232222">
    <property type="component" value="Chromosome"/>
</dbReference>